<dbReference type="GO" id="GO:0033557">
    <property type="term" value="C:Slx1-Slx4 complex"/>
    <property type="evidence" value="ECO:0007669"/>
    <property type="project" value="UniProtKB-UniRule"/>
</dbReference>
<comment type="caution">
    <text evidence="11">Lacks conserved residue(s) required for the propagation of feature annotation.</text>
</comment>
<dbReference type="Pfam" id="PF21202">
    <property type="entry name" value="SLX1_C"/>
    <property type="match status" value="1"/>
</dbReference>
<name>A0A7D9HCE0_PARCT</name>
<dbReference type="GO" id="GO:0017108">
    <property type="term" value="F:5'-flap endonuclease activity"/>
    <property type="evidence" value="ECO:0007669"/>
    <property type="project" value="InterPro"/>
</dbReference>
<keyword evidence="8 11" id="KW-0233">DNA recombination</keyword>
<dbReference type="Gene3D" id="3.30.40.10">
    <property type="entry name" value="Zinc/RING finger domain, C3HC4 (zinc finger)"/>
    <property type="match status" value="1"/>
</dbReference>
<dbReference type="InterPro" id="IPR000305">
    <property type="entry name" value="GIY-YIG_endonuc"/>
</dbReference>
<keyword evidence="9 11" id="KW-0234">DNA repair</keyword>
<dbReference type="SUPFAM" id="SSF82771">
    <property type="entry name" value="GIY-YIG endonuclease"/>
    <property type="match status" value="1"/>
</dbReference>
<keyword evidence="4 11" id="KW-0227">DNA damage</keyword>
<keyword evidence="7" id="KW-0862">Zinc</keyword>
<keyword evidence="1 11" id="KW-0540">Nuclease</keyword>
<sequence length="260" mass="30218">MICEEKSKFYGCYLLYSLNPKYKGRTYIGFTVDPNRRIKQHNGGVEKGGANKTSKKGPWEMILTVHGFPNEISALRFEWAWQHPLVSRRLKRIVARKKSSEKSVEFCFRVLTEMLRVGPWNRLPLTIRWLKEEYKMDFDPLKQPPIHMPIVYGPIPSWKKPKTSEKGNTSEDELIPVCKICQNLIIIQDHTLRCLQADCEMTAHIFCLAKTFLSTTKQDADYCIPLEGDCPTCGQNLLWGELIRHQHQLQDLKQTKNPIQ</sequence>
<dbReference type="PROSITE" id="PS50164">
    <property type="entry name" value="GIY_YIG"/>
    <property type="match status" value="1"/>
</dbReference>
<dbReference type="Gene3D" id="3.40.1440.10">
    <property type="entry name" value="GIY-YIG endonuclease"/>
    <property type="match status" value="1"/>
</dbReference>
<dbReference type="InterPro" id="IPR013083">
    <property type="entry name" value="Znf_RING/FYVE/PHD"/>
</dbReference>
<evidence type="ECO:0000256" key="10">
    <source>
        <dbReference type="ARBA" id="ARBA00023242"/>
    </source>
</evidence>
<accession>A0A7D9HCE0</accession>
<reference evidence="12" key="1">
    <citation type="submission" date="2020-04" db="EMBL/GenBank/DDBJ databases">
        <authorList>
            <person name="Alioto T."/>
            <person name="Alioto T."/>
            <person name="Gomez Garrido J."/>
        </authorList>
    </citation>
    <scope>NUCLEOTIDE SEQUENCE</scope>
    <source>
        <strain evidence="12">A484AB</strain>
    </source>
</reference>
<keyword evidence="6 11" id="KW-0378">Hydrolase</keyword>
<evidence type="ECO:0000256" key="6">
    <source>
        <dbReference type="ARBA" id="ARBA00022801"/>
    </source>
</evidence>
<keyword evidence="5" id="KW-0863">Zinc-finger</keyword>
<comment type="cofactor">
    <cofactor evidence="11">
        <name>a divalent metal cation</name>
        <dbReference type="ChEBI" id="CHEBI:60240"/>
    </cofactor>
</comment>
<dbReference type="Proteomes" id="UP001152795">
    <property type="component" value="Unassembled WGS sequence"/>
</dbReference>
<dbReference type="FunFam" id="3.40.1440.10:FF:000008">
    <property type="entry name" value="Structure-specific endonuclease subunit SLX1 homolog"/>
    <property type="match status" value="1"/>
</dbReference>
<dbReference type="GO" id="GO:0008821">
    <property type="term" value="F:crossover junction DNA endonuclease activity"/>
    <property type="evidence" value="ECO:0007669"/>
    <property type="project" value="TreeGrafter"/>
</dbReference>
<evidence type="ECO:0000256" key="1">
    <source>
        <dbReference type="ARBA" id="ARBA00022722"/>
    </source>
</evidence>
<dbReference type="InterPro" id="IPR035901">
    <property type="entry name" value="GIY-YIG_endonuc_sf"/>
</dbReference>
<keyword evidence="13" id="KW-1185">Reference proteome</keyword>
<keyword evidence="3 11" id="KW-0255">Endonuclease</keyword>
<comment type="subunit">
    <text evidence="11">Forms a heterodimer with a member of the SLX4 family.</text>
</comment>
<comment type="similarity">
    <text evidence="11">Belongs to the SLX1 family.</text>
</comment>
<dbReference type="PANTHER" id="PTHR20208:SF10">
    <property type="entry name" value="STRUCTURE-SPECIFIC ENDONUCLEASE SUBUNIT SLX1"/>
    <property type="match status" value="1"/>
</dbReference>
<dbReference type="PANTHER" id="PTHR20208">
    <property type="entry name" value="STRUCTURE-SPECIFIC ENDONUCLEASE SUBUNIT SLX1"/>
    <property type="match status" value="1"/>
</dbReference>
<dbReference type="OrthoDB" id="24645at2759"/>
<evidence type="ECO:0000256" key="5">
    <source>
        <dbReference type="ARBA" id="ARBA00022771"/>
    </source>
</evidence>
<dbReference type="GO" id="GO:0008270">
    <property type="term" value="F:zinc ion binding"/>
    <property type="evidence" value="ECO:0007669"/>
    <property type="project" value="UniProtKB-KW"/>
</dbReference>
<evidence type="ECO:0000256" key="2">
    <source>
        <dbReference type="ARBA" id="ARBA00022723"/>
    </source>
</evidence>
<dbReference type="EMBL" id="CACRXK020000188">
    <property type="protein sequence ID" value="CAB3979331.1"/>
    <property type="molecule type" value="Genomic_DNA"/>
</dbReference>
<dbReference type="InterPro" id="IPR048749">
    <property type="entry name" value="SLX1_C"/>
</dbReference>
<dbReference type="GO" id="GO:0000724">
    <property type="term" value="P:double-strand break repair via homologous recombination"/>
    <property type="evidence" value="ECO:0007669"/>
    <property type="project" value="TreeGrafter"/>
</dbReference>
<comment type="caution">
    <text evidence="12">The sequence shown here is derived from an EMBL/GenBank/DDBJ whole genome shotgun (WGS) entry which is preliminary data.</text>
</comment>
<protein>
    <recommendedName>
        <fullName evidence="11">Structure-specific endonuclease subunit SLX1 homolog</fullName>
        <ecNumber evidence="11">3.1.-.-</ecNumber>
    </recommendedName>
</protein>
<evidence type="ECO:0000313" key="13">
    <source>
        <dbReference type="Proteomes" id="UP001152795"/>
    </source>
</evidence>
<dbReference type="InterPro" id="IPR027520">
    <property type="entry name" value="Slx1"/>
</dbReference>
<evidence type="ECO:0000256" key="8">
    <source>
        <dbReference type="ARBA" id="ARBA00023172"/>
    </source>
</evidence>
<keyword evidence="2" id="KW-0479">Metal-binding</keyword>
<evidence type="ECO:0000256" key="11">
    <source>
        <dbReference type="HAMAP-Rule" id="MF_03100"/>
    </source>
</evidence>
<dbReference type="EC" id="3.1.-.-" evidence="11"/>
<keyword evidence="10 11" id="KW-0539">Nucleus</keyword>
<evidence type="ECO:0000256" key="4">
    <source>
        <dbReference type="ARBA" id="ARBA00022763"/>
    </source>
</evidence>
<evidence type="ECO:0000313" key="12">
    <source>
        <dbReference type="EMBL" id="CAB3979331.1"/>
    </source>
</evidence>
<organism evidence="12 13">
    <name type="scientific">Paramuricea clavata</name>
    <name type="common">Red gorgonian</name>
    <name type="synonym">Violescent sea-whip</name>
    <dbReference type="NCBI Taxonomy" id="317549"/>
    <lineage>
        <taxon>Eukaryota</taxon>
        <taxon>Metazoa</taxon>
        <taxon>Cnidaria</taxon>
        <taxon>Anthozoa</taxon>
        <taxon>Octocorallia</taxon>
        <taxon>Malacalcyonacea</taxon>
        <taxon>Plexauridae</taxon>
        <taxon>Paramuricea</taxon>
    </lineage>
</organism>
<evidence type="ECO:0000256" key="9">
    <source>
        <dbReference type="ARBA" id="ARBA00023204"/>
    </source>
</evidence>
<comment type="subcellular location">
    <subcellularLocation>
        <location evidence="11">Nucleus</location>
    </subcellularLocation>
</comment>
<dbReference type="CDD" id="cd10455">
    <property type="entry name" value="GIY-YIG_SLX1"/>
    <property type="match status" value="1"/>
</dbReference>
<evidence type="ECO:0000256" key="3">
    <source>
        <dbReference type="ARBA" id="ARBA00022759"/>
    </source>
</evidence>
<proteinExistence type="inferred from homology"/>
<dbReference type="Pfam" id="PF01541">
    <property type="entry name" value="GIY-YIG"/>
    <property type="match status" value="1"/>
</dbReference>
<evidence type="ECO:0000256" key="7">
    <source>
        <dbReference type="ARBA" id="ARBA00022833"/>
    </source>
</evidence>
<dbReference type="AlphaFoldDB" id="A0A7D9HCE0"/>
<comment type="function">
    <text evidence="11">Catalytic subunit of a heterodimeric structure-specific endonuclease that resolves DNA secondary structures generated during DNA repair and recombination. Has endonuclease activity towards branched DNA substrates, introducing single-strand cuts in duplex DNA close to junctions with ss-DNA.</text>
</comment>
<dbReference type="HAMAP" id="MF_03100">
    <property type="entry name" value="Endonuc_su_Slx1"/>
    <property type="match status" value="1"/>
</dbReference>
<dbReference type="InterPro" id="IPR050381">
    <property type="entry name" value="SLX1_endonuclease"/>
</dbReference>
<gene>
    <name evidence="12" type="ORF">PACLA_8A066427</name>
</gene>